<evidence type="ECO:0000256" key="3">
    <source>
        <dbReference type="ARBA" id="ARBA00023125"/>
    </source>
</evidence>
<dbReference type="AlphaFoldDB" id="A0A0F8A101"/>
<dbReference type="Proteomes" id="UP000054481">
    <property type="component" value="Unassembled WGS sequence"/>
</dbReference>
<evidence type="ECO:0000313" key="9">
    <source>
        <dbReference type="Proteomes" id="UP000054481"/>
    </source>
</evidence>
<gene>
    <name evidence="8" type="ORF">HIM_04899</name>
</gene>
<accession>A0A0F8A101</accession>
<feature type="compositionally biased region" description="Low complexity" evidence="7">
    <location>
        <begin position="508"/>
        <end position="523"/>
    </location>
</feature>
<feature type="region of interest" description="Disordered" evidence="7">
    <location>
        <begin position="499"/>
        <end position="523"/>
    </location>
</feature>
<evidence type="ECO:0000256" key="6">
    <source>
        <dbReference type="SAM" id="Coils"/>
    </source>
</evidence>
<feature type="coiled-coil region" evidence="6">
    <location>
        <begin position="241"/>
        <end position="268"/>
    </location>
</feature>
<dbReference type="OrthoDB" id="5424793at2759"/>
<reference evidence="8 9" key="1">
    <citation type="journal article" date="2014" name="Genome Biol. Evol.">
        <title>Comparative genomics and transcriptomics analyses reveal divergent lifestyle features of nematode endoparasitic fungus Hirsutella minnesotensis.</title>
        <authorList>
            <person name="Lai Y."/>
            <person name="Liu K."/>
            <person name="Zhang X."/>
            <person name="Zhang X."/>
            <person name="Li K."/>
            <person name="Wang N."/>
            <person name="Shu C."/>
            <person name="Wu Y."/>
            <person name="Wang C."/>
            <person name="Bushley K.E."/>
            <person name="Xiang M."/>
            <person name="Liu X."/>
        </authorList>
    </citation>
    <scope>NUCLEOTIDE SEQUENCE [LARGE SCALE GENOMIC DNA]</scope>
    <source>
        <strain evidence="8 9">3608</strain>
    </source>
</reference>
<sequence length="1007" mass="112871">MASPSVHIMPEHWTELSMAKKQRQLCSDDLRQLLASCRKECGKKQVTDCPKCYVLALDRMRFRYAESQDREWFTQRKAFLHELEGMFQDAKDNKRSLESIEARIDSEKEAWYRWVLRKYPEFIAVSDRGSNQDELRGMLDDPDRSREELVGMMLEGVGTPPSWPSSVDAFAEKVAAIGDDASALRELYVTEFFMNQSSGQVLENALKYLSEFRSNEAMTIEDVIDRIASDMKESRNSVPLRNNHQRRLDELRRAKTAFEHDKMQAKIRASGAQMSKAMQLLYDLPPCYVCQGTVDPANVLSCSLCQTVLQMGAADSKLTVYCTEDCFHKGHAKHVEAEHDCKAGDACVQLRDEDVEMDDGSWTTVSCKECLDEKQMTLYCSDRCARENIAEHRRAAHGAKASAVEADGLVSPTQDVVETALKTENPGLTVSRVEYAVSRSHDCDPSYSEPPGPSSTFSIDFAIPQSSEPEDGLEFLRETHAQSIDHLFPDECEEFVSEQHVSPGTAGLLTPSSSSTQSNPLSHSIHDLSGKPLFNLASAESLLRSFRCDKLKSLPCIVLPPDAAVPHLAATQPFVLLAILAASSGSRKLQGHGLYDQEFRKVLSLKFVAGGERTLELLQGILIYTAWYPFHLRPKEKQGFQYMKMASELIHDLDLARELPPDFDISAMEPTERQLDGIRAYLCYFYITTTHTVSWKYKSVLTNNFNASTSTYCDILERNARDGGDVMVSALGRNSCALNEAYIAIHEDNGHSETNRRLLLSRLGMRIQENLIMATPEIASSVTFRLQSLFLQIYNDCGSLLRYPRAPKHLQDSILPLDSSSLTSGIDNLGTLLDELASLDEAKYLCFTLDDWVRFIVTVILSLRLSFPITECPQHDPSWARSRLKFDQFLSRMSLEPEVTPTSKRLDVLSASRVVLGVVREKYRHRLQAVEKLESLAAQRVGCPVVDGSVDSFLSLWEAGFVPTQTDFAVPSTWDGLSGASPSNMHVYNDLWATMTMNWAGGDLSLG</sequence>
<dbReference type="GO" id="GO:0000976">
    <property type="term" value="F:transcription cis-regulatory region binding"/>
    <property type="evidence" value="ECO:0007669"/>
    <property type="project" value="TreeGrafter"/>
</dbReference>
<evidence type="ECO:0000256" key="5">
    <source>
        <dbReference type="ARBA" id="ARBA00023242"/>
    </source>
</evidence>
<keyword evidence="9" id="KW-1185">Reference proteome</keyword>
<keyword evidence="3" id="KW-0238">DNA-binding</keyword>
<keyword evidence="6" id="KW-0175">Coiled coil</keyword>
<evidence type="ECO:0008006" key="10">
    <source>
        <dbReference type="Google" id="ProtNLM"/>
    </source>
</evidence>
<evidence type="ECO:0000256" key="7">
    <source>
        <dbReference type="SAM" id="MobiDB-lite"/>
    </source>
</evidence>
<proteinExistence type="predicted"/>
<feature type="coiled-coil region" evidence="6">
    <location>
        <begin position="80"/>
        <end position="110"/>
    </location>
</feature>
<dbReference type="GO" id="GO:0005634">
    <property type="term" value="C:nucleus"/>
    <property type="evidence" value="ECO:0007669"/>
    <property type="project" value="UniProtKB-SubCell"/>
</dbReference>
<keyword evidence="4" id="KW-0804">Transcription</keyword>
<dbReference type="GO" id="GO:0000981">
    <property type="term" value="F:DNA-binding transcription factor activity, RNA polymerase II-specific"/>
    <property type="evidence" value="ECO:0007669"/>
    <property type="project" value="TreeGrafter"/>
</dbReference>
<dbReference type="InterPro" id="IPR051089">
    <property type="entry name" value="prtT"/>
</dbReference>
<protein>
    <recommendedName>
        <fullName evidence="10">MYND-type zinc finger protein samB</fullName>
    </recommendedName>
</protein>
<keyword evidence="5" id="KW-0539">Nucleus</keyword>
<keyword evidence="2" id="KW-0805">Transcription regulation</keyword>
<evidence type="ECO:0000256" key="1">
    <source>
        <dbReference type="ARBA" id="ARBA00004123"/>
    </source>
</evidence>
<dbReference type="PANTHER" id="PTHR31845">
    <property type="entry name" value="FINGER DOMAIN PROTEIN, PUTATIVE-RELATED"/>
    <property type="match status" value="1"/>
</dbReference>
<dbReference type="EMBL" id="KQ030515">
    <property type="protein sequence ID" value="KJZ75742.1"/>
    <property type="molecule type" value="Genomic_DNA"/>
</dbReference>
<organism evidence="8 9">
    <name type="scientific">Hirsutella minnesotensis 3608</name>
    <dbReference type="NCBI Taxonomy" id="1043627"/>
    <lineage>
        <taxon>Eukaryota</taxon>
        <taxon>Fungi</taxon>
        <taxon>Dikarya</taxon>
        <taxon>Ascomycota</taxon>
        <taxon>Pezizomycotina</taxon>
        <taxon>Sordariomycetes</taxon>
        <taxon>Hypocreomycetidae</taxon>
        <taxon>Hypocreales</taxon>
        <taxon>Ophiocordycipitaceae</taxon>
        <taxon>Hirsutella</taxon>
    </lineage>
</organism>
<name>A0A0F8A101_9HYPO</name>
<comment type="subcellular location">
    <subcellularLocation>
        <location evidence="1">Nucleus</location>
    </subcellularLocation>
</comment>
<evidence type="ECO:0000256" key="4">
    <source>
        <dbReference type="ARBA" id="ARBA00023163"/>
    </source>
</evidence>
<evidence type="ECO:0000256" key="2">
    <source>
        <dbReference type="ARBA" id="ARBA00023015"/>
    </source>
</evidence>
<evidence type="ECO:0000313" key="8">
    <source>
        <dbReference type="EMBL" id="KJZ75742.1"/>
    </source>
</evidence>
<dbReference type="PANTHER" id="PTHR31845:SF10">
    <property type="entry name" value="ZN(II)2CYS6 TRANSCRIPTION FACTOR (EUROFUNG)"/>
    <property type="match status" value="1"/>
</dbReference>